<protein>
    <submittedName>
        <fullName evidence="1">Uncharacterized protein</fullName>
    </submittedName>
</protein>
<dbReference type="PANTHER" id="PTHR46310">
    <property type="entry name" value="AMIDASE 1"/>
    <property type="match status" value="1"/>
</dbReference>
<dbReference type="Proteomes" id="UP000631114">
    <property type="component" value="Unassembled WGS sequence"/>
</dbReference>
<comment type="caution">
    <text evidence="1">The sequence shown here is derived from an EMBL/GenBank/DDBJ whole genome shotgun (WGS) entry which is preliminary data.</text>
</comment>
<sequence>MTGIDTTGGVRVPAAFCGWFAKDPSIQRQVGHVLLRIPEENRRAPRHIIVADDCFQLSCIPVRRVAEVVIKLAEEIFGRQVLEHKNLESFLDSEVPSLKQFHNSNSSSNLKSSSIVVLVNAMLFLQR</sequence>
<accession>A0A835H627</accession>
<gene>
    <name evidence="1" type="ORF">IFM89_014932</name>
</gene>
<reference evidence="1 2" key="1">
    <citation type="submission" date="2020-10" db="EMBL/GenBank/DDBJ databases">
        <title>The Coptis chinensis genome and diversification of protoberbering-type alkaloids.</title>
        <authorList>
            <person name="Wang B."/>
            <person name="Shu S."/>
            <person name="Song C."/>
            <person name="Liu Y."/>
        </authorList>
    </citation>
    <scope>NUCLEOTIDE SEQUENCE [LARGE SCALE GENOMIC DNA]</scope>
    <source>
        <strain evidence="1">HL-2020</strain>
        <tissue evidence="1">Leaf</tissue>
    </source>
</reference>
<dbReference type="AlphaFoldDB" id="A0A835H627"/>
<organism evidence="1 2">
    <name type="scientific">Coptis chinensis</name>
    <dbReference type="NCBI Taxonomy" id="261450"/>
    <lineage>
        <taxon>Eukaryota</taxon>
        <taxon>Viridiplantae</taxon>
        <taxon>Streptophyta</taxon>
        <taxon>Embryophyta</taxon>
        <taxon>Tracheophyta</taxon>
        <taxon>Spermatophyta</taxon>
        <taxon>Magnoliopsida</taxon>
        <taxon>Ranunculales</taxon>
        <taxon>Ranunculaceae</taxon>
        <taxon>Coptidoideae</taxon>
        <taxon>Coptis</taxon>
    </lineage>
</organism>
<dbReference type="PANTHER" id="PTHR46310:SF5">
    <property type="entry name" value="OUTER ENVELOPE PROTEIN 64, CHLOROPLASTIC"/>
    <property type="match status" value="1"/>
</dbReference>
<dbReference type="OrthoDB" id="245563at2759"/>
<dbReference type="InterPro" id="IPR036928">
    <property type="entry name" value="AS_sf"/>
</dbReference>
<dbReference type="EMBL" id="JADFTS010000008">
    <property type="protein sequence ID" value="KAF9592442.1"/>
    <property type="molecule type" value="Genomic_DNA"/>
</dbReference>
<evidence type="ECO:0000313" key="2">
    <source>
        <dbReference type="Proteomes" id="UP000631114"/>
    </source>
</evidence>
<dbReference type="SUPFAM" id="SSF75304">
    <property type="entry name" value="Amidase signature (AS) enzymes"/>
    <property type="match status" value="1"/>
</dbReference>
<proteinExistence type="predicted"/>
<keyword evidence="2" id="KW-1185">Reference proteome</keyword>
<name>A0A835H627_9MAGN</name>
<evidence type="ECO:0000313" key="1">
    <source>
        <dbReference type="EMBL" id="KAF9592442.1"/>
    </source>
</evidence>